<dbReference type="Pfam" id="PF00884">
    <property type="entry name" value="Sulfatase"/>
    <property type="match status" value="1"/>
</dbReference>
<sequence length="470" mass="53096">MRAIRHSLSILILSLLLYACKEDNQKMEVISTKPNILIINIDDMGWKDVSFADAPFYETPNIDALSEKGTWFVNGYASAANCAPSRASLMTGKWTQRHGIFTVGNSDRGKSKDRKLIPIANTTILPDNFLVLPQIFKSNGYATCHAGKWHISENPLEKGFDVNIGGSHAGHPSSYYPPYKNVDLKAAEGERLTDVVMNGAIDFISKVKEPFFINYSPYAVHTPIQPVPSLVEKYKKKRASIGQSNVDYATMIENLDDNIGRLINVLKDTDKLKNTFIVFTSDNGGLFAVSNQHPLRAGKGSYYEGGIRVPFFFVWEGKIQESKQDKTPISNLDIFPTLLEVAGIKIPDEENDGKSLLPILVEGKKWDDRPLFWHFPIYLQAVAAKNENRDPKFRTRPGSMVRYGKWKLHHYFEDDGLELYNLDEDLGEQHNLVNTQPEKAKELFTMLEEWRTRTDAPIPKAENPGFVPLK</sequence>
<evidence type="ECO:0000256" key="5">
    <source>
        <dbReference type="ARBA" id="ARBA00022801"/>
    </source>
</evidence>
<dbReference type="InterPro" id="IPR050738">
    <property type="entry name" value="Sulfatase"/>
</dbReference>
<dbReference type="InterPro" id="IPR000917">
    <property type="entry name" value="Sulfatase_N"/>
</dbReference>
<dbReference type="InterPro" id="IPR024607">
    <property type="entry name" value="Sulfatase_CS"/>
</dbReference>
<reference evidence="8 9" key="1">
    <citation type="submission" date="2016-10" db="EMBL/GenBank/DDBJ databases">
        <authorList>
            <person name="de Groot N.N."/>
        </authorList>
    </citation>
    <scope>NUCLEOTIDE SEQUENCE [LARGE SCALE GENOMIC DNA]</scope>
    <source>
        <strain evidence="8 9">DSM 19886</strain>
    </source>
</reference>
<dbReference type="InterPro" id="IPR017850">
    <property type="entry name" value="Alkaline_phosphatase_core_sf"/>
</dbReference>
<dbReference type="STRING" id="192904.SAMN04488514_11140"/>
<comment type="cofactor">
    <cofactor evidence="1">
        <name>Ca(2+)</name>
        <dbReference type="ChEBI" id="CHEBI:29108"/>
    </cofactor>
</comment>
<dbReference type="SUPFAM" id="SSF53649">
    <property type="entry name" value="Alkaline phosphatase-like"/>
    <property type="match status" value="1"/>
</dbReference>
<comment type="similarity">
    <text evidence="2">Belongs to the sulfatase family.</text>
</comment>
<evidence type="ECO:0000256" key="6">
    <source>
        <dbReference type="ARBA" id="ARBA00022837"/>
    </source>
</evidence>
<dbReference type="Gene3D" id="3.40.720.10">
    <property type="entry name" value="Alkaline Phosphatase, subunit A"/>
    <property type="match status" value="1"/>
</dbReference>
<dbReference type="EMBL" id="FNGV01000011">
    <property type="protein sequence ID" value="SDM59579.1"/>
    <property type="molecule type" value="Genomic_DNA"/>
</dbReference>
<dbReference type="GO" id="GO:0046872">
    <property type="term" value="F:metal ion binding"/>
    <property type="evidence" value="ECO:0007669"/>
    <property type="project" value="UniProtKB-KW"/>
</dbReference>
<proteinExistence type="inferred from homology"/>
<dbReference type="PROSITE" id="PS00149">
    <property type="entry name" value="SULFATASE_2"/>
    <property type="match status" value="1"/>
</dbReference>
<organism evidence="8 9">
    <name type="scientific">Kriegella aquimaris</name>
    <dbReference type="NCBI Taxonomy" id="192904"/>
    <lineage>
        <taxon>Bacteria</taxon>
        <taxon>Pseudomonadati</taxon>
        <taxon>Bacteroidota</taxon>
        <taxon>Flavobacteriia</taxon>
        <taxon>Flavobacteriales</taxon>
        <taxon>Flavobacteriaceae</taxon>
        <taxon>Kriegella</taxon>
    </lineage>
</organism>
<dbReference type="PANTHER" id="PTHR42693">
    <property type="entry name" value="ARYLSULFATASE FAMILY MEMBER"/>
    <property type="match status" value="1"/>
</dbReference>
<keyword evidence="3" id="KW-0479">Metal-binding</keyword>
<keyword evidence="9" id="KW-1185">Reference proteome</keyword>
<keyword evidence="4" id="KW-0732">Signal</keyword>
<dbReference type="PROSITE" id="PS51257">
    <property type="entry name" value="PROKAR_LIPOPROTEIN"/>
    <property type="match status" value="1"/>
</dbReference>
<evidence type="ECO:0000256" key="4">
    <source>
        <dbReference type="ARBA" id="ARBA00022729"/>
    </source>
</evidence>
<name>A0A1G9UI29_9FLAO</name>
<evidence type="ECO:0000256" key="2">
    <source>
        <dbReference type="ARBA" id="ARBA00008779"/>
    </source>
</evidence>
<feature type="domain" description="Sulfatase N-terminal" evidence="7">
    <location>
        <begin position="34"/>
        <end position="344"/>
    </location>
</feature>
<keyword evidence="5" id="KW-0378">Hydrolase</keyword>
<evidence type="ECO:0000313" key="9">
    <source>
        <dbReference type="Proteomes" id="UP000199440"/>
    </source>
</evidence>
<keyword evidence="6" id="KW-0106">Calcium</keyword>
<evidence type="ECO:0000259" key="7">
    <source>
        <dbReference type="Pfam" id="PF00884"/>
    </source>
</evidence>
<protein>
    <submittedName>
        <fullName evidence="8">Arylsulfatase A</fullName>
    </submittedName>
</protein>
<evidence type="ECO:0000256" key="3">
    <source>
        <dbReference type="ARBA" id="ARBA00022723"/>
    </source>
</evidence>
<gene>
    <name evidence="8" type="ORF">SAMN04488514_11140</name>
</gene>
<dbReference type="Gene3D" id="3.30.1120.10">
    <property type="match status" value="1"/>
</dbReference>
<evidence type="ECO:0000256" key="1">
    <source>
        <dbReference type="ARBA" id="ARBA00001913"/>
    </source>
</evidence>
<accession>A0A1G9UI29</accession>
<dbReference type="AlphaFoldDB" id="A0A1G9UI29"/>
<dbReference type="PANTHER" id="PTHR42693:SF42">
    <property type="entry name" value="ARYLSULFATASE G"/>
    <property type="match status" value="1"/>
</dbReference>
<dbReference type="RefSeq" id="WP_218129595.1">
    <property type="nucleotide sequence ID" value="NZ_FNGV01000011.1"/>
</dbReference>
<dbReference type="CDD" id="cd16144">
    <property type="entry name" value="ARS_like"/>
    <property type="match status" value="1"/>
</dbReference>
<dbReference type="Proteomes" id="UP000199440">
    <property type="component" value="Unassembled WGS sequence"/>
</dbReference>
<evidence type="ECO:0000313" key="8">
    <source>
        <dbReference type="EMBL" id="SDM59579.1"/>
    </source>
</evidence>
<dbReference type="GO" id="GO:0004065">
    <property type="term" value="F:arylsulfatase activity"/>
    <property type="evidence" value="ECO:0007669"/>
    <property type="project" value="TreeGrafter"/>
</dbReference>